<accession>A0A0L0F7T7</accession>
<reference evidence="1 2" key="1">
    <citation type="submission" date="2011-02" db="EMBL/GenBank/DDBJ databases">
        <title>The Genome Sequence of Sphaeroforma arctica JP610.</title>
        <authorList>
            <consortium name="The Broad Institute Genome Sequencing Platform"/>
            <person name="Russ C."/>
            <person name="Cuomo C."/>
            <person name="Young S.K."/>
            <person name="Zeng Q."/>
            <person name="Gargeya S."/>
            <person name="Alvarado L."/>
            <person name="Berlin A."/>
            <person name="Chapman S.B."/>
            <person name="Chen Z."/>
            <person name="Freedman E."/>
            <person name="Gellesch M."/>
            <person name="Goldberg J."/>
            <person name="Griggs A."/>
            <person name="Gujja S."/>
            <person name="Heilman E."/>
            <person name="Heiman D."/>
            <person name="Howarth C."/>
            <person name="Mehta T."/>
            <person name="Neiman D."/>
            <person name="Pearson M."/>
            <person name="Roberts A."/>
            <person name="Saif S."/>
            <person name="Shea T."/>
            <person name="Shenoy N."/>
            <person name="Sisk P."/>
            <person name="Stolte C."/>
            <person name="Sykes S."/>
            <person name="White J."/>
            <person name="Yandava C."/>
            <person name="Burger G."/>
            <person name="Gray M.W."/>
            <person name="Holland P.W.H."/>
            <person name="King N."/>
            <person name="Lang F.B.F."/>
            <person name="Roger A.J."/>
            <person name="Ruiz-Trillo I."/>
            <person name="Haas B."/>
            <person name="Nusbaum C."/>
            <person name="Birren B."/>
        </authorList>
    </citation>
    <scope>NUCLEOTIDE SEQUENCE [LARGE SCALE GENOMIC DNA]</scope>
    <source>
        <strain evidence="1 2">JP610</strain>
    </source>
</reference>
<gene>
    <name evidence="1" type="ORF">SARC_14688</name>
</gene>
<evidence type="ECO:0000313" key="2">
    <source>
        <dbReference type="Proteomes" id="UP000054560"/>
    </source>
</evidence>
<dbReference type="RefSeq" id="XP_014146656.1">
    <property type="nucleotide sequence ID" value="XM_014291181.1"/>
</dbReference>
<protein>
    <submittedName>
        <fullName evidence="1">Uncharacterized protein</fullName>
    </submittedName>
</protein>
<dbReference type="EMBL" id="KQ246555">
    <property type="protein sequence ID" value="KNC72754.1"/>
    <property type="molecule type" value="Genomic_DNA"/>
</dbReference>
<dbReference type="GeneID" id="25915192"/>
<name>A0A0L0F7T7_9EUKA</name>
<proteinExistence type="predicted"/>
<organism evidence="1 2">
    <name type="scientific">Sphaeroforma arctica JP610</name>
    <dbReference type="NCBI Taxonomy" id="667725"/>
    <lineage>
        <taxon>Eukaryota</taxon>
        <taxon>Ichthyosporea</taxon>
        <taxon>Ichthyophonida</taxon>
        <taxon>Sphaeroforma</taxon>
    </lineage>
</organism>
<dbReference type="AlphaFoldDB" id="A0A0L0F7T7"/>
<dbReference type="Proteomes" id="UP000054560">
    <property type="component" value="Unassembled WGS sequence"/>
</dbReference>
<sequence length="104" mass="10896">MFARNTTRVLNLTKPRTPNAALRIRPQALKFGPSSRAASTLSSQAPVNAHAQASSRGLLSACVVAITCVVYVNVLATHQAGALCEASVNEAEALYDSGNGDKEK</sequence>
<keyword evidence="2" id="KW-1185">Reference proteome</keyword>
<feature type="non-terminal residue" evidence="1">
    <location>
        <position position="104"/>
    </location>
</feature>
<evidence type="ECO:0000313" key="1">
    <source>
        <dbReference type="EMBL" id="KNC72754.1"/>
    </source>
</evidence>